<evidence type="ECO:0000256" key="7">
    <source>
        <dbReference type="ARBA" id="ARBA00022801"/>
    </source>
</evidence>
<dbReference type="InterPro" id="IPR000743">
    <property type="entry name" value="Glyco_hydro_28"/>
</dbReference>
<dbReference type="AlphaFoldDB" id="A0A3M7D783"/>
<evidence type="ECO:0000256" key="6">
    <source>
        <dbReference type="ARBA" id="ARBA00022737"/>
    </source>
</evidence>
<feature type="transmembrane region" description="Helical" evidence="14">
    <location>
        <begin position="12"/>
        <end position="32"/>
    </location>
</feature>
<dbReference type="Proteomes" id="UP000269276">
    <property type="component" value="Unassembled WGS sequence"/>
</dbReference>
<evidence type="ECO:0000256" key="1">
    <source>
        <dbReference type="ARBA" id="ARBA00004613"/>
    </source>
</evidence>
<gene>
    <name evidence="15" type="ORF">D0863_11792</name>
</gene>
<keyword evidence="6" id="KW-0677">Repeat</keyword>
<feature type="non-terminal residue" evidence="15">
    <location>
        <position position="1"/>
    </location>
</feature>
<keyword evidence="8" id="KW-1015">Disulfide bond</keyword>
<dbReference type="SMART" id="SM00710">
    <property type="entry name" value="PbH1"/>
    <property type="match status" value="6"/>
</dbReference>
<evidence type="ECO:0000313" key="16">
    <source>
        <dbReference type="Proteomes" id="UP000269276"/>
    </source>
</evidence>
<keyword evidence="14" id="KW-0472">Membrane</keyword>
<evidence type="ECO:0000256" key="5">
    <source>
        <dbReference type="ARBA" id="ARBA00022729"/>
    </source>
</evidence>
<proteinExistence type="inferred from homology"/>
<evidence type="ECO:0000256" key="8">
    <source>
        <dbReference type="ARBA" id="ARBA00023157"/>
    </source>
</evidence>
<protein>
    <recommendedName>
        <fullName evidence="3">endo-polygalacturonase</fullName>
        <ecNumber evidence="3">3.2.1.15</ecNumber>
    </recommendedName>
</protein>
<feature type="active site" evidence="12">
    <location>
        <position position="423"/>
    </location>
</feature>
<dbReference type="EMBL" id="QWIP01000573">
    <property type="protein sequence ID" value="RMY59887.1"/>
    <property type="molecule type" value="Genomic_DNA"/>
</dbReference>
<sequence>ARHENAFLRSTWATSIFLFLILTPATLFAFVYSFTKLDRQREVLEEHLTSSFFDYSILATTRVPTKMLQPTLTSLLLGAGAGLVAAHPSPWLWTPRGHHHRDQPGYFPLSSNPSSVSAGSGPTGGTAVATGGFGSYIVPSGSGIAAPTLKGYAGASGSGIARPTGTGSYATGTAAAVPTTSTTALSSEVSNSVPSGASASMVSKVQADSGCTFTQADAAASGKADCKNIVLKDIAVPAGTTLDMTDLNDGTPVTFEGTTTFGYEEWKGPLISFSGTDITIQGADGHLIDMGGDQWWDGKGSNGGVTKPKGFYAHSLTDSVITSLNIKNTPIQCFSINEAENLHVVDITIDNSEVSVHGNLSTDSADKVKGDVEDGGHNTDAFDVGSSTGVYISGANVKNQDDCLAINSGTDISFTGATCSGGHGISIGSVGGRDDNTVENVFISDSTITDSDNGVRIKTVYDAIGSVKNVTYSSITLSGINKYGIVIEQDYENGSPTGTPTDGVPITDLTLSDITGSVGDDAAPYYILCAACSDWTVSGVEVTGGTASDECEGEPSGVDLC</sequence>
<evidence type="ECO:0000256" key="11">
    <source>
        <dbReference type="ARBA" id="ARBA00034074"/>
    </source>
</evidence>
<evidence type="ECO:0000256" key="2">
    <source>
        <dbReference type="ARBA" id="ARBA00008834"/>
    </source>
</evidence>
<dbReference type="InterPro" id="IPR011050">
    <property type="entry name" value="Pectin_lyase_fold/virulence"/>
</dbReference>
<keyword evidence="14" id="KW-0812">Transmembrane</keyword>
<evidence type="ECO:0000256" key="12">
    <source>
        <dbReference type="PROSITE-ProRule" id="PRU10052"/>
    </source>
</evidence>
<keyword evidence="14" id="KW-1133">Transmembrane helix</keyword>
<dbReference type="GO" id="GO:0045490">
    <property type="term" value="P:pectin catabolic process"/>
    <property type="evidence" value="ECO:0007669"/>
    <property type="project" value="UniProtKB-ARBA"/>
</dbReference>
<name>A0A3M7D783_HORWE</name>
<evidence type="ECO:0000313" key="15">
    <source>
        <dbReference type="EMBL" id="RMY59887.1"/>
    </source>
</evidence>
<dbReference type="GO" id="GO:0005576">
    <property type="term" value="C:extracellular region"/>
    <property type="evidence" value="ECO:0007669"/>
    <property type="project" value="UniProtKB-SubCell"/>
</dbReference>
<keyword evidence="5" id="KW-0732">Signal</keyword>
<dbReference type="PANTHER" id="PTHR31884">
    <property type="entry name" value="POLYGALACTURONASE"/>
    <property type="match status" value="1"/>
</dbReference>
<dbReference type="VEuPathDB" id="FungiDB:BTJ68_07149"/>
<keyword evidence="9 13" id="KW-0326">Glycosidase</keyword>
<dbReference type="PROSITE" id="PS00502">
    <property type="entry name" value="POLYGALACTURONASE"/>
    <property type="match status" value="1"/>
</dbReference>
<dbReference type="Gene3D" id="2.160.20.10">
    <property type="entry name" value="Single-stranded right-handed beta-helix, Pectin lyase-like"/>
    <property type="match status" value="1"/>
</dbReference>
<dbReference type="Pfam" id="PF00295">
    <property type="entry name" value="Glyco_hydro_28"/>
    <property type="match status" value="1"/>
</dbReference>
<dbReference type="InterPro" id="IPR050434">
    <property type="entry name" value="Glycosyl_hydrlase_28"/>
</dbReference>
<organism evidence="15 16">
    <name type="scientific">Hortaea werneckii</name>
    <name type="common">Black yeast</name>
    <name type="synonym">Cladosporium werneckii</name>
    <dbReference type="NCBI Taxonomy" id="91943"/>
    <lineage>
        <taxon>Eukaryota</taxon>
        <taxon>Fungi</taxon>
        <taxon>Dikarya</taxon>
        <taxon>Ascomycota</taxon>
        <taxon>Pezizomycotina</taxon>
        <taxon>Dothideomycetes</taxon>
        <taxon>Dothideomycetidae</taxon>
        <taxon>Mycosphaerellales</taxon>
        <taxon>Teratosphaeriaceae</taxon>
        <taxon>Hortaea</taxon>
    </lineage>
</organism>
<reference evidence="15 16" key="1">
    <citation type="journal article" date="2018" name="BMC Genomics">
        <title>Genomic evidence for intraspecific hybridization in a clonal and extremely halotolerant yeast.</title>
        <authorList>
            <person name="Gostincar C."/>
            <person name="Stajich J.E."/>
            <person name="Zupancic J."/>
            <person name="Zalar P."/>
            <person name="Gunde-Cimerman N."/>
        </authorList>
    </citation>
    <scope>NUCLEOTIDE SEQUENCE [LARGE SCALE GENOMIC DNA]</scope>
    <source>
        <strain evidence="15 16">EXF-2682</strain>
    </source>
</reference>
<dbReference type="GO" id="GO:0004650">
    <property type="term" value="F:polygalacturonase activity"/>
    <property type="evidence" value="ECO:0007669"/>
    <property type="project" value="UniProtKB-EC"/>
</dbReference>
<keyword evidence="7 13" id="KW-0378">Hydrolase</keyword>
<evidence type="ECO:0000256" key="10">
    <source>
        <dbReference type="ARBA" id="ARBA00023316"/>
    </source>
</evidence>
<evidence type="ECO:0000256" key="13">
    <source>
        <dbReference type="RuleBase" id="RU361169"/>
    </source>
</evidence>
<dbReference type="OrthoDB" id="1546079at2759"/>
<dbReference type="GO" id="GO:0071555">
    <property type="term" value="P:cell wall organization"/>
    <property type="evidence" value="ECO:0007669"/>
    <property type="project" value="UniProtKB-KW"/>
</dbReference>
<dbReference type="EC" id="3.2.1.15" evidence="3"/>
<comment type="subcellular location">
    <subcellularLocation>
        <location evidence="1">Secreted</location>
    </subcellularLocation>
</comment>
<dbReference type="FunFam" id="2.160.20.10:FF:000002">
    <property type="entry name" value="Endopolygalacturonase D"/>
    <property type="match status" value="1"/>
</dbReference>
<dbReference type="SUPFAM" id="SSF51126">
    <property type="entry name" value="Pectin lyase-like"/>
    <property type="match status" value="1"/>
</dbReference>
<dbReference type="InterPro" id="IPR006626">
    <property type="entry name" value="PbH1"/>
</dbReference>
<comment type="catalytic activity">
    <reaction evidence="11">
        <text>(1,4-alpha-D-galacturonosyl)n+m + H2O = (1,4-alpha-D-galacturonosyl)n + (1,4-alpha-D-galacturonosyl)m.</text>
        <dbReference type="EC" id="3.2.1.15"/>
    </reaction>
</comment>
<evidence type="ECO:0000256" key="9">
    <source>
        <dbReference type="ARBA" id="ARBA00023295"/>
    </source>
</evidence>
<comment type="caution">
    <text evidence="15">The sequence shown here is derived from an EMBL/GenBank/DDBJ whole genome shotgun (WGS) entry which is preliminary data.</text>
</comment>
<keyword evidence="10" id="KW-0961">Cell wall biogenesis/degradation</keyword>
<evidence type="ECO:0000256" key="14">
    <source>
        <dbReference type="SAM" id="Phobius"/>
    </source>
</evidence>
<evidence type="ECO:0000256" key="3">
    <source>
        <dbReference type="ARBA" id="ARBA00012736"/>
    </source>
</evidence>
<accession>A0A3M7D783</accession>
<dbReference type="InterPro" id="IPR012334">
    <property type="entry name" value="Pectin_lyas_fold"/>
</dbReference>
<dbReference type="PANTHER" id="PTHR31884:SF1">
    <property type="entry name" value="POLYGALACTURONASE"/>
    <property type="match status" value="1"/>
</dbReference>
<keyword evidence="4" id="KW-0964">Secreted</keyword>
<evidence type="ECO:0000256" key="4">
    <source>
        <dbReference type="ARBA" id="ARBA00022525"/>
    </source>
</evidence>
<comment type="similarity">
    <text evidence="2 13">Belongs to the glycosyl hydrolase 28 family.</text>
</comment>